<dbReference type="EMBL" id="LXQA010000556">
    <property type="protein sequence ID" value="MCH79979.1"/>
    <property type="molecule type" value="Genomic_DNA"/>
</dbReference>
<keyword evidence="2" id="KW-1185">Reference proteome</keyword>
<name>A0A392LYF3_9FABA</name>
<reference evidence="1 2" key="1">
    <citation type="journal article" date="2018" name="Front. Plant Sci.">
        <title>Red Clover (Trifolium pratense) and Zigzag Clover (T. medium) - A Picture of Genomic Similarities and Differences.</title>
        <authorList>
            <person name="Dluhosova J."/>
            <person name="Istvanek J."/>
            <person name="Nedelnik J."/>
            <person name="Repkova J."/>
        </authorList>
    </citation>
    <scope>NUCLEOTIDE SEQUENCE [LARGE SCALE GENOMIC DNA]</scope>
    <source>
        <strain evidence="2">cv. 10/8</strain>
        <tissue evidence="1">Leaf</tissue>
    </source>
</reference>
<dbReference type="AlphaFoldDB" id="A0A392LYF3"/>
<dbReference type="Proteomes" id="UP000265520">
    <property type="component" value="Unassembled WGS sequence"/>
</dbReference>
<evidence type="ECO:0000313" key="2">
    <source>
        <dbReference type="Proteomes" id="UP000265520"/>
    </source>
</evidence>
<organism evidence="1 2">
    <name type="scientific">Trifolium medium</name>
    <dbReference type="NCBI Taxonomy" id="97028"/>
    <lineage>
        <taxon>Eukaryota</taxon>
        <taxon>Viridiplantae</taxon>
        <taxon>Streptophyta</taxon>
        <taxon>Embryophyta</taxon>
        <taxon>Tracheophyta</taxon>
        <taxon>Spermatophyta</taxon>
        <taxon>Magnoliopsida</taxon>
        <taxon>eudicotyledons</taxon>
        <taxon>Gunneridae</taxon>
        <taxon>Pentapetalae</taxon>
        <taxon>rosids</taxon>
        <taxon>fabids</taxon>
        <taxon>Fabales</taxon>
        <taxon>Fabaceae</taxon>
        <taxon>Papilionoideae</taxon>
        <taxon>50 kb inversion clade</taxon>
        <taxon>NPAAA clade</taxon>
        <taxon>Hologalegina</taxon>
        <taxon>IRL clade</taxon>
        <taxon>Trifolieae</taxon>
        <taxon>Trifolium</taxon>
    </lineage>
</organism>
<sequence>MEENGAGGGGGGGGGGRVRRKHSFSLYREWIEAG</sequence>
<gene>
    <name evidence="1" type="ORF">A2U01_0000741</name>
</gene>
<evidence type="ECO:0000313" key="1">
    <source>
        <dbReference type="EMBL" id="MCH79979.1"/>
    </source>
</evidence>
<accession>A0A392LYF3</accession>
<protein>
    <submittedName>
        <fullName evidence="1">Uncharacterized protein</fullName>
    </submittedName>
</protein>
<comment type="caution">
    <text evidence="1">The sequence shown here is derived from an EMBL/GenBank/DDBJ whole genome shotgun (WGS) entry which is preliminary data.</text>
</comment>
<proteinExistence type="predicted"/>